<dbReference type="AlphaFoldDB" id="A0AAU2VC88"/>
<organism evidence="2">
    <name type="scientific">Streptomyces sp. NBC_00003</name>
    <dbReference type="NCBI Taxonomy" id="2903608"/>
    <lineage>
        <taxon>Bacteria</taxon>
        <taxon>Bacillati</taxon>
        <taxon>Actinomycetota</taxon>
        <taxon>Actinomycetes</taxon>
        <taxon>Kitasatosporales</taxon>
        <taxon>Streptomycetaceae</taxon>
        <taxon>Streptomyces</taxon>
    </lineage>
</organism>
<dbReference type="EMBL" id="CP108318">
    <property type="protein sequence ID" value="WTW64955.1"/>
    <property type="molecule type" value="Genomic_DNA"/>
</dbReference>
<sequence>MTITEADIAAEVRRISEVLYGRPVDLVGFRQTQDGKPFVEVRDGRAHFIVRERGMELQHTVYDDLSELMYLVAVDETRSIATGWEADSRHTRPADTDEWVVWRARQLQLMHQLDPVWGERLRAEVQVAAELADVRFEDIDAVVLD</sequence>
<dbReference type="Pfam" id="PF15599">
    <property type="entry name" value="Imm63"/>
    <property type="match status" value="1"/>
</dbReference>
<evidence type="ECO:0000313" key="2">
    <source>
        <dbReference type="EMBL" id="WTW64955.1"/>
    </source>
</evidence>
<protein>
    <submittedName>
        <fullName evidence="2">Immunity 63 family protein</fullName>
    </submittedName>
</protein>
<feature type="domain" description="Immunity protein 63" evidence="1">
    <location>
        <begin position="44"/>
        <end position="126"/>
    </location>
</feature>
<dbReference type="InterPro" id="IPR028952">
    <property type="entry name" value="Imm63"/>
</dbReference>
<evidence type="ECO:0000259" key="1">
    <source>
        <dbReference type="Pfam" id="PF15599"/>
    </source>
</evidence>
<proteinExistence type="predicted"/>
<name>A0AAU2VC88_9ACTN</name>
<reference evidence="2" key="1">
    <citation type="submission" date="2022-10" db="EMBL/GenBank/DDBJ databases">
        <title>The complete genomes of actinobacterial strains from the NBC collection.</title>
        <authorList>
            <person name="Joergensen T.S."/>
            <person name="Alvarez Arevalo M."/>
            <person name="Sterndorff E.B."/>
            <person name="Faurdal D."/>
            <person name="Vuksanovic O."/>
            <person name="Mourched A.-S."/>
            <person name="Charusanti P."/>
            <person name="Shaw S."/>
            <person name="Blin K."/>
            <person name="Weber T."/>
        </authorList>
    </citation>
    <scope>NUCLEOTIDE SEQUENCE</scope>
    <source>
        <strain evidence="2">NBC_00003</strain>
    </source>
</reference>
<accession>A0AAU2VC88</accession>
<gene>
    <name evidence="2" type="ORF">OG549_32290</name>
</gene>